<comment type="caution">
    <text evidence="1">The sequence shown here is derived from an EMBL/GenBank/DDBJ whole genome shotgun (WGS) entry which is preliminary data.</text>
</comment>
<proteinExistence type="predicted"/>
<dbReference type="AlphaFoldDB" id="A0AAU9K7H9"/>
<evidence type="ECO:0000313" key="1">
    <source>
        <dbReference type="EMBL" id="CAG9332894.1"/>
    </source>
</evidence>
<keyword evidence="2" id="KW-1185">Reference proteome</keyword>
<accession>A0AAU9K7H9</accession>
<gene>
    <name evidence="1" type="ORF">BSTOLATCC_MIC57180</name>
</gene>
<protein>
    <submittedName>
        <fullName evidence="1">Uncharacterized protein</fullName>
    </submittedName>
</protein>
<evidence type="ECO:0000313" key="2">
    <source>
        <dbReference type="Proteomes" id="UP001162131"/>
    </source>
</evidence>
<reference evidence="1" key="1">
    <citation type="submission" date="2021-09" db="EMBL/GenBank/DDBJ databases">
        <authorList>
            <consortium name="AG Swart"/>
            <person name="Singh M."/>
            <person name="Singh A."/>
            <person name="Seah K."/>
            <person name="Emmerich C."/>
        </authorList>
    </citation>
    <scope>NUCLEOTIDE SEQUENCE</scope>
    <source>
        <strain evidence="1">ATCC30299</strain>
    </source>
</reference>
<organism evidence="1 2">
    <name type="scientific">Blepharisma stoltei</name>
    <dbReference type="NCBI Taxonomy" id="1481888"/>
    <lineage>
        <taxon>Eukaryota</taxon>
        <taxon>Sar</taxon>
        <taxon>Alveolata</taxon>
        <taxon>Ciliophora</taxon>
        <taxon>Postciliodesmatophora</taxon>
        <taxon>Heterotrichea</taxon>
        <taxon>Heterotrichida</taxon>
        <taxon>Blepharismidae</taxon>
        <taxon>Blepharisma</taxon>
    </lineage>
</organism>
<sequence length="72" mass="8024">MNSKRTLTSLQSENISIVSYNGIESCETTQKTPSLLEYTYESAVIARSISQKANPSYKSYSQAETSCKCLLF</sequence>
<name>A0AAU9K7H9_9CILI</name>
<dbReference type="EMBL" id="CAJZBQ010000055">
    <property type="protein sequence ID" value="CAG9332894.1"/>
    <property type="molecule type" value="Genomic_DNA"/>
</dbReference>
<dbReference type="Proteomes" id="UP001162131">
    <property type="component" value="Unassembled WGS sequence"/>
</dbReference>